<dbReference type="AlphaFoldDB" id="A0A0C3F158"/>
<name>A0A0C3F158_PILCF</name>
<reference evidence="2" key="2">
    <citation type="submission" date="2015-01" db="EMBL/GenBank/DDBJ databases">
        <title>Evolutionary Origins and Diversification of the Mycorrhizal Mutualists.</title>
        <authorList>
            <consortium name="DOE Joint Genome Institute"/>
            <consortium name="Mycorrhizal Genomics Consortium"/>
            <person name="Kohler A."/>
            <person name="Kuo A."/>
            <person name="Nagy L.G."/>
            <person name="Floudas D."/>
            <person name="Copeland A."/>
            <person name="Barry K.W."/>
            <person name="Cichocki N."/>
            <person name="Veneault-Fourrey C."/>
            <person name="LaButti K."/>
            <person name="Lindquist E.A."/>
            <person name="Lipzen A."/>
            <person name="Lundell T."/>
            <person name="Morin E."/>
            <person name="Murat C."/>
            <person name="Riley R."/>
            <person name="Ohm R."/>
            <person name="Sun H."/>
            <person name="Tunlid A."/>
            <person name="Henrissat B."/>
            <person name="Grigoriev I.V."/>
            <person name="Hibbett D.S."/>
            <person name="Martin F."/>
        </authorList>
    </citation>
    <scope>NUCLEOTIDE SEQUENCE [LARGE SCALE GENOMIC DNA]</scope>
    <source>
        <strain evidence="2">F 1598</strain>
    </source>
</reference>
<keyword evidence="2" id="KW-1185">Reference proteome</keyword>
<dbReference type="Proteomes" id="UP000054166">
    <property type="component" value="Unassembled WGS sequence"/>
</dbReference>
<proteinExistence type="predicted"/>
<organism evidence="1 2">
    <name type="scientific">Piloderma croceum (strain F 1598)</name>
    <dbReference type="NCBI Taxonomy" id="765440"/>
    <lineage>
        <taxon>Eukaryota</taxon>
        <taxon>Fungi</taxon>
        <taxon>Dikarya</taxon>
        <taxon>Basidiomycota</taxon>
        <taxon>Agaricomycotina</taxon>
        <taxon>Agaricomycetes</taxon>
        <taxon>Agaricomycetidae</taxon>
        <taxon>Atheliales</taxon>
        <taxon>Atheliaceae</taxon>
        <taxon>Piloderma</taxon>
    </lineage>
</organism>
<reference evidence="1 2" key="1">
    <citation type="submission" date="2014-04" db="EMBL/GenBank/DDBJ databases">
        <authorList>
            <consortium name="DOE Joint Genome Institute"/>
            <person name="Kuo A."/>
            <person name="Tarkka M."/>
            <person name="Buscot F."/>
            <person name="Kohler A."/>
            <person name="Nagy L.G."/>
            <person name="Floudas D."/>
            <person name="Copeland A."/>
            <person name="Barry K.W."/>
            <person name="Cichocki N."/>
            <person name="Veneault-Fourrey C."/>
            <person name="LaButti K."/>
            <person name="Lindquist E.A."/>
            <person name="Lipzen A."/>
            <person name="Lundell T."/>
            <person name="Morin E."/>
            <person name="Murat C."/>
            <person name="Sun H."/>
            <person name="Tunlid A."/>
            <person name="Henrissat B."/>
            <person name="Grigoriev I.V."/>
            <person name="Hibbett D.S."/>
            <person name="Martin F."/>
            <person name="Nordberg H.P."/>
            <person name="Cantor M.N."/>
            <person name="Hua S.X."/>
        </authorList>
    </citation>
    <scope>NUCLEOTIDE SEQUENCE [LARGE SCALE GENOMIC DNA]</scope>
    <source>
        <strain evidence="1 2">F 1598</strain>
    </source>
</reference>
<evidence type="ECO:0000313" key="2">
    <source>
        <dbReference type="Proteomes" id="UP000054166"/>
    </source>
</evidence>
<dbReference type="EMBL" id="KN833071">
    <property type="protein sequence ID" value="KIM73899.1"/>
    <property type="molecule type" value="Genomic_DNA"/>
</dbReference>
<dbReference type="OrthoDB" id="2983088at2759"/>
<protein>
    <recommendedName>
        <fullName evidence="3">F-box domain-containing protein</fullName>
    </recommendedName>
</protein>
<accession>A0A0C3F158</accession>
<sequence length="415" mass="47056">MHNIPFDVLEIIVALCDSNRDLLTLSQANRTLQDLAERRLYENINIGALDEVSRMCRVLHSVVHSALPRGNFILDFGVHDSYFNVTNPGCQLLGGFYRLLGQALRRMSNLRSLYLHLHPSQAWVINSCTTKLSTVVTNIPAGHLLASWLENQDHLVTFLHADRTPHPIPREFVVSPNAVSQLRFIGARGGVLERLVPGRPVICAYLDYADDFICGVEDDEERVDYRDVVDALDASAGPLHTLSVHFRPFTEENAQSLVPFFEIESFDLSCVRTFDLHWPNNADYIMDIVHFITPLLPNLPQLQAIQIAASADINEDFYDSADNIANLWRGRAPSLKRVTLRDMNRWTKDSPTTGLLQFHLEGAEMMSETILGSIEEVELLKNNMSKPPIQYLEEDVPFCFEQYAGTWRSAFIMMD</sequence>
<dbReference type="InParanoid" id="A0A0C3F158"/>
<evidence type="ECO:0008006" key="3">
    <source>
        <dbReference type="Google" id="ProtNLM"/>
    </source>
</evidence>
<evidence type="ECO:0000313" key="1">
    <source>
        <dbReference type="EMBL" id="KIM73899.1"/>
    </source>
</evidence>
<gene>
    <name evidence="1" type="ORF">PILCRDRAFT_717466</name>
</gene>
<dbReference type="HOGENOM" id="CLU_662419_0_0_1"/>